<comment type="caution">
    <text evidence="10">The sequence shown here is derived from an EMBL/GenBank/DDBJ whole genome shotgun (WGS) entry which is preliminary data.</text>
</comment>
<accession>A0A840MQ17</accession>
<proteinExistence type="predicted"/>
<dbReference type="GO" id="GO:0006508">
    <property type="term" value="P:proteolysis"/>
    <property type="evidence" value="ECO:0007669"/>
    <property type="project" value="UniProtKB-KW"/>
</dbReference>
<gene>
    <name evidence="10" type="ORF">HNQ59_001561</name>
</gene>
<dbReference type="Pfam" id="PF01694">
    <property type="entry name" value="Rhomboid"/>
    <property type="match status" value="1"/>
</dbReference>
<feature type="transmembrane region" description="Helical" evidence="8">
    <location>
        <begin position="183"/>
        <end position="203"/>
    </location>
</feature>
<dbReference type="InterPro" id="IPR022764">
    <property type="entry name" value="Peptidase_S54_rhomboid_dom"/>
</dbReference>
<evidence type="ECO:0000256" key="4">
    <source>
        <dbReference type="ARBA" id="ARBA00022801"/>
    </source>
</evidence>
<feature type="transmembrane region" description="Helical" evidence="8">
    <location>
        <begin position="106"/>
        <end position="126"/>
    </location>
</feature>
<dbReference type="PANTHER" id="PTHR22936">
    <property type="entry name" value="RHOMBOID-RELATED"/>
    <property type="match status" value="1"/>
</dbReference>
<reference evidence="10 11" key="1">
    <citation type="submission" date="2020-08" db="EMBL/GenBank/DDBJ databases">
        <title>Genomic Encyclopedia of Type Strains, Phase IV (KMG-IV): sequencing the most valuable type-strain genomes for metagenomic binning, comparative biology and taxonomic classification.</title>
        <authorList>
            <person name="Goeker M."/>
        </authorList>
    </citation>
    <scope>NUCLEOTIDE SEQUENCE [LARGE SCALE GENOMIC DNA]</scope>
    <source>
        <strain evidence="10 11">DSM 27165</strain>
    </source>
</reference>
<feature type="transmembrane region" description="Helical" evidence="8">
    <location>
        <begin position="146"/>
        <end position="171"/>
    </location>
</feature>
<dbReference type="EMBL" id="JACHHY010000008">
    <property type="protein sequence ID" value="MBB5018273.1"/>
    <property type="molecule type" value="Genomic_DNA"/>
</dbReference>
<dbReference type="GO" id="GO:0004252">
    <property type="term" value="F:serine-type endopeptidase activity"/>
    <property type="evidence" value="ECO:0007669"/>
    <property type="project" value="InterPro"/>
</dbReference>
<evidence type="ECO:0000256" key="5">
    <source>
        <dbReference type="ARBA" id="ARBA00022825"/>
    </source>
</evidence>
<dbReference type="InterPro" id="IPR002610">
    <property type="entry name" value="Peptidase_S54_rhomboid-like"/>
</dbReference>
<name>A0A840MQ17_9PROT</name>
<sequence>MPETKTAETSHWSEIWRRARASSLTHWLLCLNLVGALVPLLHSGASHSFTMIESGANYAPLTLTGDHWRLLSSLFLHGGVIHLGLNMLMLIIIGPIYEAYWGGRRAWLLYLASGMLAALASALWYGNRQVTQTEWVFMIPIQVSGIQPVVSMGASGALMGLIGSHFGAVLAKQFNRQVREIQGASLKEDACVVGSTLIFGLLIPAMDNAAHLFGWLSGGMIGLLWAQSEQRPGLISRGAEGLIIALMLVLLISPFPQSWASQELRSYREAYWPAEAGQYERGAADIHRQ</sequence>
<dbReference type="GO" id="GO:0016020">
    <property type="term" value="C:membrane"/>
    <property type="evidence" value="ECO:0007669"/>
    <property type="project" value="UniProtKB-SubCell"/>
</dbReference>
<feature type="transmembrane region" description="Helical" evidence="8">
    <location>
        <begin position="74"/>
        <end position="94"/>
    </location>
</feature>
<evidence type="ECO:0000256" key="1">
    <source>
        <dbReference type="ARBA" id="ARBA00004141"/>
    </source>
</evidence>
<keyword evidence="5" id="KW-0720">Serine protease</keyword>
<evidence type="ECO:0000256" key="8">
    <source>
        <dbReference type="SAM" id="Phobius"/>
    </source>
</evidence>
<keyword evidence="2 10" id="KW-0645">Protease</keyword>
<dbReference type="Proteomes" id="UP000575898">
    <property type="component" value="Unassembled WGS sequence"/>
</dbReference>
<evidence type="ECO:0000313" key="10">
    <source>
        <dbReference type="EMBL" id="MBB5018273.1"/>
    </source>
</evidence>
<dbReference type="AlphaFoldDB" id="A0A840MQ17"/>
<organism evidence="10 11">
    <name type="scientific">Chitinivorax tropicus</name>
    <dbReference type="NCBI Taxonomy" id="714531"/>
    <lineage>
        <taxon>Bacteria</taxon>
        <taxon>Pseudomonadati</taxon>
        <taxon>Pseudomonadota</taxon>
        <taxon>Betaproteobacteria</taxon>
        <taxon>Chitinivorax</taxon>
    </lineage>
</organism>
<feature type="transmembrane region" description="Helical" evidence="8">
    <location>
        <begin position="21"/>
        <end position="41"/>
    </location>
</feature>
<feature type="domain" description="Peptidase S54 rhomboid" evidence="9">
    <location>
        <begin position="66"/>
        <end position="225"/>
    </location>
</feature>
<keyword evidence="6 8" id="KW-1133">Transmembrane helix</keyword>
<feature type="transmembrane region" description="Helical" evidence="8">
    <location>
        <begin position="238"/>
        <end position="256"/>
    </location>
</feature>
<dbReference type="Gene3D" id="1.20.1540.10">
    <property type="entry name" value="Rhomboid-like"/>
    <property type="match status" value="1"/>
</dbReference>
<evidence type="ECO:0000256" key="7">
    <source>
        <dbReference type="ARBA" id="ARBA00023136"/>
    </source>
</evidence>
<dbReference type="RefSeq" id="WP_184037311.1">
    <property type="nucleotide sequence ID" value="NZ_JACHHY010000008.1"/>
</dbReference>
<evidence type="ECO:0000259" key="9">
    <source>
        <dbReference type="Pfam" id="PF01694"/>
    </source>
</evidence>
<keyword evidence="7 8" id="KW-0472">Membrane</keyword>
<dbReference type="InterPro" id="IPR035952">
    <property type="entry name" value="Rhomboid-like_sf"/>
</dbReference>
<evidence type="ECO:0000256" key="3">
    <source>
        <dbReference type="ARBA" id="ARBA00022692"/>
    </source>
</evidence>
<dbReference type="PANTHER" id="PTHR22936:SF69">
    <property type="entry name" value="RHOMBOID-LIKE PROTEIN"/>
    <property type="match status" value="1"/>
</dbReference>
<keyword evidence="11" id="KW-1185">Reference proteome</keyword>
<keyword evidence="3 8" id="KW-0812">Transmembrane</keyword>
<comment type="subcellular location">
    <subcellularLocation>
        <location evidence="1">Membrane</location>
        <topology evidence="1">Multi-pass membrane protein</topology>
    </subcellularLocation>
</comment>
<evidence type="ECO:0000313" key="11">
    <source>
        <dbReference type="Proteomes" id="UP000575898"/>
    </source>
</evidence>
<dbReference type="SUPFAM" id="SSF144091">
    <property type="entry name" value="Rhomboid-like"/>
    <property type="match status" value="1"/>
</dbReference>
<protein>
    <submittedName>
        <fullName evidence="10">Membrane associated rhomboid family serine protease</fullName>
    </submittedName>
</protein>
<keyword evidence="4" id="KW-0378">Hydrolase</keyword>
<evidence type="ECO:0000256" key="2">
    <source>
        <dbReference type="ARBA" id="ARBA00022670"/>
    </source>
</evidence>
<evidence type="ECO:0000256" key="6">
    <source>
        <dbReference type="ARBA" id="ARBA00022989"/>
    </source>
</evidence>